<proteinExistence type="inferred from homology"/>
<dbReference type="SUPFAM" id="SSF54368">
    <property type="entry name" value="Glutamine synthetase, N-terminal domain"/>
    <property type="match status" value="1"/>
</dbReference>
<dbReference type="KEGG" id="fro:AALO17_12960"/>
<dbReference type="InterPro" id="IPR036651">
    <property type="entry name" value="Gln_synt_N_sf"/>
</dbReference>
<keyword evidence="10" id="KW-1185">Reference proteome</keyword>
<keyword evidence="3" id="KW-0547">Nucleotide-binding</keyword>
<evidence type="ECO:0000256" key="4">
    <source>
        <dbReference type="ARBA" id="ARBA00022840"/>
    </source>
</evidence>
<name>A0A140DUV3_9FIRM</name>
<dbReference type="EMBL" id="CP011391">
    <property type="protein sequence ID" value="AMK54430.1"/>
    <property type="molecule type" value="Genomic_DNA"/>
</dbReference>
<organism evidence="9 10">
    <name type="scientific">Faecalibaculum rodentium</name>
    <dbReference type="NCBI Taxonomy" id="1702221"/>
    <lineage>
        <taxon>Bacteria</taxon>
        <taxon>Bacillati</taxon>
        <taxon>Bacillota</taxon>
        <taxon>Erysipelotrichia</taxon>
        <taxon>Erysipelotrichales</taxon>
        <taxon>Erysipelotrichaceae</taxon>
        <taxon>Faecalibaculum</taxon>
    </lineage>
</organism>
<dbReference type="Pfam" id="PF03951">
    <property type="entry name" value="Gln-synt_N"/>
    <property type="match status" value="1"/>
</dbReference>
<dbReference type="InterPro" id="IPR014746">
    <property type="entry name" value="Gln_synth/guanido_kin_cat_dom"/>
</dbReference>
<dbReference type="PROSITE" id="PS51986">
    <property type="entry name" value="GS_BETA_GRASP"/>
    <property type="match status" value="1"/>
</dbReference>
<dbReference type="GeneID" id="78478023"/>
<protein>
    <submittedName>
        <fullName evidence="9">Glutamine synthetase</fullName>
        <ecNumber evidence="9">6.3.1.2</ecNumber>
    </submittedName>
</protein>
<dbReference type="InterPro" id="IPR008146">
    <property type="entry name" value="Gln_synth_cat_dom"/>
</dbReference>
<evidence type="ECO:0000256" key="5">
    <source>
        <dbReference type="PROSITE-ProRule" id="PRU01330"/>
    </source>
</evidence>
<reference evidence="9 10" key="1">
    <citation type="journal article" date="2016" name="Gut Pathog.">
        <title>Whole genome sequencing of "Faecalibaculum rodentium" ALO17, isolated from C57BL/6J laboratory mouse feces.</title>
        <authorList>
            <person name="Lim S."/>
            <person name="Chang D.H."/>
            <person name="Ahn S."/>
            <person name="Kim B.C."/>
        </authorList>
    </citation>
    <scope>NUCLEOTIDE SEQUENCE [LARGE SCALE GENOMIC DNA]</scope>
    <source>
        <strain evidence="9 10">Alo17</strain>
    </source>
</reference>
<evidence type="ECO:0000313" key="9">
    <source>
        <dbReference type="EMBL" id="AMK54430.1"/>
    </source>
</evidence>
<dbReference type="Gene3D" id="3.10.20.70">
    <property type="entry name" value="Glutamine synthetase, N-terminal domain"/>
    <property type="match status" value="1"/>
</dbReference>
<dbReference type="AlphaFoldDB" id="A0A140DUV3"/>
<dbReference type="Gene3D" id="3.30.590.10">
    <property type="entry name" value="Glutamine synthetase/guanido kinase, catalytic domain"/>
    <property type="match status" value="1"/>
</dbReference>
<dbReference type="PANTHER" id="PTHR43785">
    <property type="entry name" value="GAMMA-GLUTAMYLPUTRESCINE SYNTHETASE"/>
    <property type="match status" value="1"/>
</dbReference>
<evidence type="ECO:0000313" key="10">
    <source>
        <dbReference type="Proteomes" id="UP000069771"/>
    </source>
</evidence>
<dbReference type="PATRIC" id="fig|1702221.3.peg.1250"/>
<evidence type="ECO:0000259" key="8">
    <source>
        <dbReference type="PROSITE" id="PS51987"/>
    </source>
</evidence>
<feature type="domain" description="GS beta-grasp" evidence="7">
    <location>
        <begin position="14"/>
        <end position="99"/>
    </location>
</feature>
<keyword evidence="4" id="KW-0067">ATP-binding</keyword>
<dbReference type="OrthoDB" id="9807095at2"/>
<dbReference type="SUPFAM" id="SSF55931">
    <property type="entry name" value="Glutamine synthetase/guanido kinase"/>
    <property type="match status" value="1"/>
</dbReference>
<sequence>MYSVEDVMTFVSQEDVRFIRLTFFDIFGRQKNISILPDQLERAFGKGIAVDACAVPGFENEIHGDLYLKPDPSTFTILPWRSVDGSVVLMICSLVYPDGTPFEKDLRMRLKEAVQDACALGISLRMSTEFEFYLFRNDEKGNPTSIPLDTGGYLDVSPLDHGENIRREICFTLEEMGMQPQASYHQCGPGQNEVDFHASAPCRAADEASLFKWVVRTVASTNGLRADFTPRPLPDEPGNGLHVNMQVESADFLNPIDEEEAFRHFMAGILAHIREIALFTNPTPESYLRLGRRKAPACISWSNVNRSLLVRVPSDHVNRLELRNPDCKTNPYLVFMLLIQAGLDGIRRTLPLPEPCDMDLSGLQDRCIASLPASMEESIRLARESEFVARFVPQSVLEGYAAREHA</sequence>
<dbReference type="GO" id="GO:0004356">
    <property type="term" value="F:glutamine synthetase activity"/>
    <property type="evidence" value="ECO:0007669"/>
    <property type="project" value="UniProtKB-EC"/>
</dbReference>
<feature type="domain" description="GS catalytic" evidence="8">
    <location>
        <begin position="106"/>
        <end position="406"/>
    </location>
</feature>
<dbReference type="RefSeq" id="WP_067556804.1">
    <property type="nucleotide sequence ID" value="NZ_CP011391.1"/>
</dbReference>
<dbReference type="EC" id="6.3.1.2" evidence="9"/>
<comment type="similarity">
    <text evidence="1 5 6">Belongs to the glutamine synthetase family.</text>
</comment>
<evidence type="ECO:0000256" key="1">
    <source>
        <dbReference type="ARBA" id="ARBA00009897"/>
    </source>
</evidence>
<accession>A0A140DUV3</accession>
<dbReference type="PROSITE" id="PS51987">
    <property type="entry name" value="GS_CATALYTIC"/>
    <property type="match status" value="1"/>
</dbReference>
<evidence type="ECO:0000256" key="3">
    <source>
        <dbReference type="ARBA" id="ARBA00022741"/>
    </source>
</evidence>
<evidence type="ECO:0000259" key="7">
    <source>
        <dbReference type="PROSITE" id="PS51986"/>
    </source>
</evidence>
<dbReference type="Pfam" id="PF00120">
    <property type="entry name" value="Gln-synt_C"/>
    <property type="match status" value="1"/>
</dbReference>
<dbReference type="GO" id="GO:0006542">
    <property type="term" value="P:glutamine biosynthetic process"/>
    <property type="evidence" value="ECO:0007669"/>
    <property type="project" value="InterPro"/>
</dbReference>
<gene>
    <name evidence="9" type="ORF">AALO17_12960</name>
</gene>
<evidence type="ECO:0000256" key="6">
    <source>
        <dbReference type="RuleBase" id="RU000384"/>
    </source>
</evidence>
<dbReference type="PANTHER" id="PTHR43785:SF12">
    <property type="entry name" value="TYPE-1 GLUTAMINE SYNTHETASE 2"/>
    <property type="match status" value="1"/>
</dbReference>
<dbReference type="STRING" id="1702221.AALO17_12960"/>
<keyword evidence="2 9" id="KW-0436">Ligase</keyword>
<dbReference type="Proteomes" id="UP000069771">
    <property type="component" value="Chromosome"/>
</dbReference>
<evidence type="ECO:0000256" key="2">
    <source>
        <dbReference type="ARBA" id="ARBA00022598"/>
    </source>
</evidence>
<dbReference type="SMART" id="SM01230">
    <property type="entry name" value="Gln-synt_C"/>
    <property type="match status" value="1"/>
</dbReference>
<dbReference type="InterPro" id="IPR008147">
    <property type="entry name" value="Gln_synt_N"/>
</dbReference>
<dbReference type="GO" id="GO:0005524">
    <property type="term" value="F:ATP binding"/>
    <property type="evidence" value="ECO:0007669"/>
    <property type="project" value="UniProtKB-KW"/>
</dbReference>